<dbReference type="InterPro" id="IPR050857">
    <property type="entry name" value="D-2-hydroxyacid_DH"/>
</dbReference>
<dbReference type="GO" id="GO:0051287">
    <property type="term" value="F:NAD binding"/>
    <property type="evidence" value="ECO:0007669"/>
    <property type="project" value="InterPro"/>
</dbReference>
<sequence>MRTLVTVWKRELRDLLFSEKVIKQMQAVSDVDWVTIDEPYEAEQLRQDIHKYDACILSWGSPKLTADILAEAKKLRFIGHAAGTLTPYMDPSAFGNGITVVNANTALAKSTAELTVSLMLAGSWEIGKYRDQLRSGSWGDNGNTVMGLYGQKVGLIGYGEVAREVIRLLRGFNASIKLFSPYCSQEEASEQGIALGSLEAVLSESCIVSLHDTLTTSTRGMIGQEQLKLLPDGALLVNTARGPLIDEAALLEQLSAGRIHAALDVYHREPLPADDLLLKLPNVICLPHIGAYSGYWKSQLAAMVVEDLVNFATGKPLLREVTAERFDRMTTK</sequence>
<keyword evidence="8" id="KW-1185">Reference proteome</keyword>
<evidence type="ECO:0000256" key="3">
    <source>
        <dbReference type="ARBA" id="ARBA00023027"/>
    </source>
</evidence>
<evidence type="ECO:0000256" key="4">
    <source>
        <dbReference type="RuleBase" id="RU003719"/>
    </source>
</evidence>
<evidence type="ECO:0000259" key="5">
    <source>
        <dbReference type="Pfam" id="PF00389"/>
    </source>
</evidence>
<evidence type="ECO:0000256" key="1">
    <source>
        <dbReference type="ARBA" id="ARBA00005854"/>
    </source>
</evidence>
<dbReference type="PROSITE" id="PS00671">
    <property type="entry name" value="D_2_HYDROXYACID_DH_3"/>
    <property type="match status" value="1"/>
</dbReference>
<accession>A0A972GNT8</accession>
<dbReference type="SUPFAM" id="SSF51735">
    <property type="entry name" value="NAD(P)-binding Rossmann-fold domains"/>
    <property type="match status" value="1"/>
</dbReference>
<reference evidence="7" key="1">
    <citation type="submission" date="2019-10" db="EMBL/GenBank/DDBJ databases">
        <title>Description of Paenibacillus glebae sp. nov.</title>
        <authorList>
            <person name="Carlier A."/>
            <person name="Qi S."/>
        </authorList>
    </citation>
    <scope>NUCLEOTIDE SEQUENCE</scope>
    <source>
        <strain evidence="7">LMG 31456</strain>
    </source>
</reference>
<gene>
    <name evidence="7" type="ORF">GC093_12860</name>
</gene>
<evidence type="ECO:0000259" key="6">
    <source>
        <dbReference type="Pfam" id="PF02826"/>
    </source>
</evidence>
<dbReference type="PANTHER" id="PTHR42789:SF1">
    <property type="entry name" value="D-ISOMER SPECIFIC 2-HYDROXYACID DEHYDROGENASE FAMILY PROTEIN (AFU_ORTHOLOGUE AFUA_6G10090)"/>
    <property type="match status" value="1"/>
</dbReference>
<dbReference type="CDD" id="cd12167">
    <property type="entry name" value="2-Hacid_dh_8"/>
    <property type="match status" value="1"/>
</dbReference>
<name>A0A972GNT8_9BACL</name>
<dbReference type="InterPro" id="IPR006140">
    <property type="entry name" value="D-isomer_DH_NAD-bd"/>
</dbReference>
<feature type="domain" description="D-isomer specific 2-hydroxyacid dehydrogenase catalytic" evidence="5">
    <location>
        <begin position="22"/>
        <end position="321"/>
    </location>
</feature>
<evidence type="ECO:0008006" key="9">
    <source>
        <dbReference type="Google" id="ProtNLM"/>
    </source>
</evidence>
<dbReference type="InterPro" id="IPR006139">
    <property type="entry name" value="D-isomer_2_OHA_DH_cat_dom"/>
</dbReference>
<protein>
    <recommendedName>
        <fullName evidence="9">Hydroxyacid dehydrogenase</fullName>
    </recommendedName>
</protein>
<dbReference type="Pfam" id="PF02826">
    <property type="entry name" value="2-Hacid_dh_C"/>
    <property type="match status" value="1"/>
</dbReference>
<dbReference type="Pfam" id="PF00389">
    <property type="entry name" value="2-Hacid_dh"/>
    <property type="match status" value="1"/>
</dbReference>
<dbReference type="SUPFAM" id="SSF52283">
    <property type="entry name" value="Formate/glycerate dehydrogenase catalytic domain-like"/>
    <property type="match status" value="1"/>
</dbReference>
<comment type="caution">
    <text evidence="7">The sequence shown here is derived from an EMBL/GenBank/DDBJ whole genome shotgun (WGS) entry which is preliminary data.</text>
</comment>
<dbReference type="PANTHER" id="PTHR42789">
    <property type="entry name" value="D-ISOMER SPECIFIC 2-HYDROXYACID DEHYDROGENASE FAMILY PROTEIN (AFU_ORTHOLOGUE AFUA_6G10090)"/>
    <property type="match status" value="1"/>
</dbReference>
<comment type="similarity">
    <text evidence="1 4">Belongs to the D-isomer specific 2-hydroxyacid dehydrogenase family.</text>
</comment>
<dbReference type="InterPro" id="IPR029753">
    <property type="entry name" value="D-isomer_DH_CS"/>
</dbReference>
<evidence type="ECO:0000313" key="8">
    <source>
        <dbReference type="Proteomes" id="UP000641588"/>
    </source>
</evidence>
<dbReference type="InterPro" id="IPR036291">
    <property type="entry name" value="NAD(P)-bd_dom_sf"/>
</dbReference>
<proteinExistence type="inferred from homology"/>
<organism evidence="7 8">
    <name type="scientific">Paenibacillus foliorum</name>
    <dbReference type="NCBI Taxonomy" id="2654974"/>
    <lineage>
        <taxon>Bacteria</taxon>
        <taxon>Bacillati</taxon>
        <taxon>Bacillota</taxon>
        <taxon>Bacilli</taxon>
        <taxon>Bacillales</taxon>
        <taxon>Paenibacillaceae</taxon>
        <taxon>Paenibacillus</taxon>
    </lineage>
</organism>
<keyword evidence="3" id="KW-0520">NAD</keyword>
<dbReference type="AlphaFoldDB" id="A0A972GNT8"/>
<feature type="domain" description="D-isomer specific 2-hydroxyacid dehydrogenase NAD-binding" evidence="6">
    <location>
        <begin position="116"/>
        <end position="290"/>
    </location>
</feature>
<dbReference type="Gene3D" id="3.40.50.720">
    <property type="entry name" value="NAD(P)-binding Rossmann-like Domain"/>
    <property type="match status" value="2"/>
</dbReference>
<dbReference type="GO" id="GO:0016616">
    <property type="term" value="F:oxidoreductase activity, acting on the CH-OH group of donors, NAD or NADP as acceptor"/>
    <property type="evidence" value="ECO:0007669"/>
    <property type="project" value="InterPro"/>
</dbReference>
<dbReference type="RefSeq" id="WP_171652308.1">
    <property type="nucleotide sequence ID" value="NZ_WHOD01000053.1"/>
</dbReference>
<dbReference type="Proteomes" id="UP000641588">
    <property type="component" value="Unassembled WGS sequence"/>
</dbReference>
<evidence type="ECO:0000256" key="2">
    <source>
        <dbReference type="ARBA" id="ARBA00023002"/>
    </source>
</evidence>
<keyword evidence="2 4" id="KW-0560">Oxidoreductase</keyword>
<dbReference type="EMBL" id="WHOD01000053">
    <property type="protein sequence ID" value="NOU94099.1"/>
    <property type="molecule type" value="Genomic_DNA"/>
</dbReference>
<evidence type="ECO:0000313" key="7">
    <source>
        <dbReference type="EMBL" id="NOU94099.1"/>
    </source>
</evidence>